<proteinExistence type="predicted"/>
<reference evidence="2 3" key="2">
    <citation type="journal article" date="2022" name="Mol. Biol. Evol.">
        <title>Comparative Genomics Reveals Insights into the Divergent Evolution of Astigmatic Mites and Household Pest Adaptations.</title>
        <authorList>
            <person name="Xiong Q."/>
            <person name="Wan A.T."/>
            <person name="Liu X."/>
            <person name="Fung C.S."/>
            <person name="Xiao X."/>
            <person name="Malainual N."/>
            <person name="Hou J."/>
            <person name="Wang L."/>
            <person name="Wang M."/>
            <person name="Yang K.Y."/>
            <person name="Cui Y."/>
            <person name="Leung E.L."/>
            <person name="Nong W."/>
            <person name="Shin S.K."/>
            <person name="Au S.W."/>
            <person name="Jeong K.Y."/>
            <person name="Chew F.T."/>
            <person name="Hui J.H."/>
            <person name="Leung T.F."/>
            <person name="Tungtrongchitr A."/>
            <person name="Zhong N."/>
            <person name="Liu Z."/>
            <person name="Tsui S.K."/>
        </authorList>
    </citation>
    <scope>NUCLEOTIDE SEQUENCE [LARGE SCALE GENOMIC DNA]</scope>
    <source>
        <strain evidence="2">Derp</strain>
    </source>
</reference>
<evidence type="ECO:0000313" key="3">
    <source>
        <dbReference type="Proteomes" id="UP000887458"/>
    </source>
</evidence>
<feature type="compositionally biased region" description="Low complexity" evidence="1">
    <location>
        <begin position="1"/>
        <end position="20"/>
    </location>
</feature>
<dbReference type="Proteomes" id="UP000887458">
    <property type="component" value="Unassembled WGS sequence"/>
</dbReference>
<organism evidence="2 3">
    <name type="scientific">Dermatophagoides pteronyssinus</name>
    <name type="common">European house dust mite</name>
    <dbReference type="NCBI Taxonomy" id="6956"/>
    <lineage>
        <taxon>Eukaryota</taxon>
        <taxon>Metazoa</taxon>
        <taxon>Ecdysozoa</taxon>
        <taxon>Arthropoda</taxon>
        <taxon>Chelicerata</taxon>
        <taxon>Arachnida</taxon>
        <taxon>Acari</taxon>
        <taxon>Acariformes</taxon>
        <taxon>Sarcoptiformes</taxon>
        <taxon>Astigmata</taxon>
        <taxon>Psoroptidia</taxon>
        <taxon>Analgoidea</taxon>
        <taxon>Pyroglyphidae</taxon>
        <taxon>Dermatophagoidinae</taxon>
        <taxon>Dermatophagoides</taxon>
    </lineage>
</organism>
<name>A0ABQ8JFX6_DERPT</name>
<comment type="caution">
    <text evidence="2">The sequence shown here is derived from an EMBL/GenBank/DDBJ whole genome shotgun (WGS) entry which is preliminary data.</text>
</comment>
<reference evidence="2 3" key="1">
    <citation type="journal article" date="2018" name="J. Allergy Clin. Immunol.">
        <title>High-quality assembly of Dermatophagoides pteronyssinus genome and transcriptome reveals a wide range of novel allergens.</title>
        <authorList>
            <person name="Liu X.Y."/>
            <person name="Yang K.Y."/>
            <person name="Wang M.Q."/>
            <person name="Kwok J.S."/>
            <person name="Zeng X."/>
            <person name="Yang Z."/>
            <person name="Xiao X.J."/>
            <person name="Lau C.P."/>
            <person name="Li Y."/>
            <person name="Huang Z.M."/>
            <person name="Ba J.G."/>
            <person name="Yim A.K."/>
            <person name="Ouyang C.Y."/>
            <person name="Ngai S.M."/>
            <person name="Chan T.F."/>
            <person name="Leung E.L."/>
            <person name="Liu L."/>
            <person name="Liu Z.G."/>
            <person name="Tsui S.K."/>
        </authorList>
    </citation>
    <scope>NUCLEOTIDE SEQUENCE [LARGE SCALE GENOMIC DNA]</scope>
    <source>
        <strain evidence="2">Derp</strain>
    </source>
</reference>
<evidence type="ECO:0000313" key="2">
    <source>
        <dbReference type="EMBL" id="KAH9421285.1"/>
    </source>
</evidence>
<sequence>MSSSSHSSSTSSPIDNNNNNQREYWPRNRGRPRKSGGEACSELSRLDRMSDQFEMRFNDLTARIESDHVCIVEAKDPSISDSKQTLSYLNIVSWIIKQLSKIK</sequence>
<accession>A0ABQ8JFX6</accession>
<feature type="region of interest" description="Disordered" evidence="1">
    <location>
        <begin position="1"/>
        <end position="43"/>
    </location>
</feature>
<dbReference type="EMBL" id="NJHN03000043">
    <property type="protein sequence ID" value="KAH9421285.1"/>
    <property type="molecule type" value="Genomic_DNA"/>
</dbReference>
<evidence type="ECO:0000256" key="1">
    <source>
        <dbReference type="SAM" id="MobiDB-lite"/>
    </source>
</evidence>
<gene>
    <name evidence="2" type="ORF">DERP_013734</name>
</gene>
<protein>
    <submittedName>
        <fullName evidence="2">Uncharacterized protein</fullName>
    </submittedName>
</protein>
<keyword evidence="3" id="KW-1185">Reference proteome</keyword>